<dbReference type="InterPro" id="IPR058581">
    <property type="entry name" value="TM_HPP"/>
</dbReference>
<organism evidence="4 5">
    <name type="scientific">Dispira parvispora</name>
    <dbReference type="NCBI Taxonomy" id="1520584"/>
    <lineage>
        <taxon>Eukaryota</taxon>
        <taxon>Fungi</taxon>
        <taxon>Fungi incertae sedis</taxon>
        <taxon>Zoopagomycota</taxon>
        <taxon>Kickxellomycotina</taxon>
        <taxon>Dimargaritomycetes</taxon>
        <taxon>Dimargaritales</taxon>
        <taxon>Dimargaritaceae</taxon>
        <taxon>Dispira</taxon>
    </lineage>
</organism>
<reference evidence="4" key="1">
    <citation type="submission" date="2022-07" db="EMBL/GenBank/DDBJ databases">
        <title>Phylogenomic reconstructions and comparative analyses of Kickxellomycotina fungi.</title>
        <authorList>
            <person name="Reynolds N.K."/>
            <person name="Stajich J.E."/>
            <person name="Barry K."/>
            <person name="Grigoriev I.V."/>
            <person name="Crous P."/>
            <person name="Smith M.E."/>
        </authorList>
    </citation>
    <scope>NUCLEOTIDE SEQUENCE</scope>
    <source>
        <strain evidence="4">RSA 1196</strain>
    </source>
</reference>
<feature type="region of interest" description="Disordered" evidence="1">
    <location>
        <begin position="246"/>
        <end position="266"/>
    </location>
</feature>
<feature type="compositionally biased region" description="Basic and acidic residues" evidence="1">
    <location>
        <begin position="255"/>
        <end position="266"/>
    </location>
</feature>
<dbReference type="EMBL" id="JANBPY010000248">
    <property type="protein sequence ID" value="KAJ1967986.1"/>
    <property type="molecule type" value="Genomic_DNA"/>
</dbReference>
<name>A0A9W8E3R9_9FUNG</name>
<dbReference type="AlphaFoldDB" id="A0A9W8E3R9"/>
<evidence type="ECO:0000256" key="2">
    <source>
        <dbReference type="SAM" id="Phobius"/>
    </source>
</evidence>
<sequence>MPSGGSPNDSCTADDQQPANSDLEVGEVRIPFAKDYMLRMLGHHHHPHPPAPPRYYFIYLWSFLGAFISIAILALPTYLHSFFRVHDIPLFVASFGASAVLIYGSIDSPLAQPRNLVFGHVSSAIWGVVLNTIFTAITDDPESLRWLSSSLAVAGSIVIMQILGCVHPPGGATALSAVSGGPQIYNLGFLFIAVPILLGVSVMLGVALIFNNFQRHYPVYWWKKKTIVTIVTSDIASSTASIQTGEQASESLVHSSEKGLDGGDMPHNDDIEENPDTVTSATHLTLRGLHDNSDIVIHTPKAQITCPQSTSHIRSMWTTSTLPTAADISAPTQPPSSSVADKPLPTDVSELHRLVQHLLVENRLLNEELETYRRKEASQGK</sequence>
<dbReference type="PANTHER" id="PTHR33741:SF5">
    <property type="entry name" value="TRANSMEMBRANE PROTEIN DDB_G0269096-RELATED"/>
    <property type="match status" value="1"/>
</dbReference>
<feature type="domain" description="HPP transmembrane region" evidence="3">
    <location>
        <begin position="58"/>
        <end position="218"/>
    </location>
</feature>
<evidence type="ECO:0000313" key="4">
    <source>
        <dbReference type="EMBL" id="KAJ1967986.1"/>
    </source>
</evidence>
<feature type="transmembrane region" description="Helical" evidence="2">
    <location>
        <begin position="56"/>
        <end position="76"/>
    </location>
</feature>
<evidence type="ECO:0000256" key="1">
    <source>
        <dbReference type="SAM" id="MobiDB-lite"/>
    </source>
</evidence>
<comment type="caution">
    <text evidence="4">The sequence shown here is derived from an EMBL/GenBank/DDBJ whole genome shotgun (WGS) entry which is preliminary data.</text>
</comment>
<evidence type="ECO:0000313" key="5">
    <source>
        <dbReference type="Proteomes" id="UP001150925"/>
    </source>
</evidence>
<keyword evidence="2" id="KW-1133">Transmembrane helix</keyword>
<feature type="transmembrane region" description="Helical" evidence="2">
    <location>
        <begin position="184"/>
        <end position="210"/>
    </location>
</feature>
<dbReference type="OrthoDB" id="2016548at2759"/>
<feature type="transmembrane region" description="Helical" evidence="2">
    <location>
        <begin position="88"/>
        <end position="106"/>
    </location>
</feature>
<gene>
    <name evidence="4" type="ORF">IWQ62_001519</name>
</gene>
<protein>
    <recommendedName>
        <fullName evidence="3">HPP transmembrane region domain-containing protein</fullName>
    </recommendedName>
</protein>
<dbReference type="Proteomes" id="UP001150925">
    <property type="component" value="Unassembled WGS sequence"/>
</dbReference>
<keyword evidence="2" id="KW-0472">Membrane</keyword>
<feature type="transmembrane region" description="Helical" evidence="2">
    <location>
        <begin position="118"/>
        <end position="137"/>
    </location>
</feature>
<keyword evidence="2" id="KW-0812">Transmembrane</keyword>
<proteinExistence type="predicted"/>
<feature type="transmembrane region" description="Helical" evidence="2">
    <location>
        <begin position="144"/>
        <end position="164"/>
    </location>
</feature>
<evidence type="ECO:0000259" key="3">
    <source>
        <dbReference type="Pfam" id="PF04982"/>
    </source>
</evidence>
<dbReference type="Pfam" id="PF04982">
    <property type="entry name" value="TM_HPP"/>
    <property type="match status" value="1"/>
</dbReference>
<dbReference type="PANTHER" id="PTHR33741">
    <property type="entry name" value="TRANSMEMBRANE PROTEIN DDB_G0269096-RELATED"/>
    <property type="match status" value="1"/>
</dbReference>
<dbReference type="InterPro" id="IPR007065">
    <property type="entry name" value="HPP"/>
</dbReference>
<accession>A0A9W8E3R9</accession>
<keyword evidence="5" id="KW-1185">Reference proteome</keyword>